<evidence type="ECO:0000313" key="1">
    <source>
        <dbReference type="EMBL" id="QNN66030.1"/>
    </source>
</evidence>
<gene>
    <name evidence="1" type="ORF">H9L12_05905</name>
</gene>
<accession>A0A7G9SDV5</accession>
<name>A0A7G9SDV5_9SPHN</name>
<keyword evidence="2" id="KW-1185">Reference proteome</keyword>
<organism evidence="1 2">
    <name type="scientific">Sphingomonas rhizophila</name>
    <dbReference type="NCBI Taxonomy" id="2071607"/>
    <lineage>
        <taxon>Bacteria</taxon>
        <taxon>Pseudomonadati</taxon>
        <taxon>Pseudomonadota</taxon>
        <taxon>Alphaproteobacteria</taxon>
        <taxon>Sphingomonadales</taxon>
        <taxon>Sphingomonadaceae</taxon>
        <taxon>Sphingomonas</taxon>
    </lineage>
</organism>
<dbReference type="Proteomes" id="UP000515955">
    <property type="component" value="Chromosome"/>
</dbReference>
<sequence length="306" mass="31874">MIGLALAGALAAAQAKPAPAPPPPPVPGTAVAYFVPPQHRLVEGIATDGRDVFVSSVLDRRIIVCRQRCDKSFVFKSALHPMGMAWDAQRKLLWVAADCPKVAGVRPCPSGFLFGLSRNGSIKISVTPGPNFHPGDVSAAGGHVFVSDSRNGGIYRLTPDGKRLATFVAPGVGKSAQGTAVDPANLRLVAADYGSGLSGISLDKGERTPLPEAGGKPLRGIDGLTRAKGRFYGIYNGSAPGKLMLIAVEGDQAIPKVVPTGTMLPDPTHLTVFGNALLVVADSGWALVEKGRRRTRGATIVRVPLP</sequence>
<dbReference type="EMBL" id="CP060717">
    <property type="protein sequence ID" value="QNN66030.1"/>
    <property type="molecule type" value="Genomic_DNA"/>
</dbReference>
<reference evidence="1 2" key="1">
    <citation type="submission" date="2020-08" db="EMBL/GenBank/DDBJ databases">
        <title>Genome sequence of Sphingomonas rhizophila KACC 19189T.</title>
        <authorList>
            <person name="Hyun D.-W."/>
            <person name="Bae J.-W."/>
        </authorList>
    </citation>
    <scope>NUCLEOTIDE SEQUENCE [LARGE SCALE GENOMIC DNA]</scope>
    <source>
        <strain evidence="1 2">KACC 19189</strain>
    </source>
</reference>
<evidence type="ECO:0000313" key="2">
    <source>
        <dbReference type="Proteomes" id="UP000515955"/>
    </source>
</evidence>
<dbReference type="AlphaFoldDB" id="A0A7G9SDV5"/>
<protein>
    <recommendedName>
        <fullName evidence="3">SMP-30/gluconolactonase/LRE family protein</fullName>
    </recommendedName>
</protein>
<dbReference type="KEGG" id="srhi:H9L12_05905"/>
<dbReference type="Gene3D" id="2.120.10.30">
    <property type="entry name" value="TolB, C-terminal domain"/>
    <property type="match status" value="1"/>
</dbReference>
<dbReference type="RefSeq" id="WP_187543015.1">
    <property type="nucleotide sequence ID" value="NZ_CP060717.1"/>
</dbReference>
<dbReference type="SUPFAM" id="SSF101898">
    <property type="entry name" value="NHL repeat"/>
    <property type="match status" value="1"/>
</dbReference>
<dbReference type="InterPro" id="IPR011042">
    <property type="entry name" value="6-blade_b-propeller_TolB-like"/>
</dbReference>
<evidence type="ECO:0008006" key="3">
    <source>
        <dbReference type="Google" id="ProtNLM"/>
    </source>
</evidence>
<proteinExistence type="predicted"/>